<sequence>MSAVRFFVPENRLGKLLRIPGGAPVADAVVAAEAGLAELEAPAREELAAALAAVEACAAQRPAQFEAAGLEELYGLAQGAIGLASLCQRPSVDEALRSLCDLLDHLARCERWDAEAVSVHVRSLRLLMGEAGAKDGEAAAAVLQGLRRVSGRYAGTPGG</sequence>
<protein>
    <recommendedName>
        <fullName evidence="3">Chemotaxis protein CheE</fullName>
    </recommendedName>
</protein>
<gene>
    <name evidence="1" type="ORF">ACFSC0_20180</name>
</gene>
<comment type="caution">
    <text evidence="1">The sequence shown here is derived from an EMBL/GenBank/DDBJ whole genome shotgun (WGS) entry which is preliminary data.</text>
</comment>
<keyword evidence="2" id="KW-1185">Reference proteome</keyword>
<accession>A0ABW4N775</accession>
<evidence type="ECO:0000313" key="1">
    <source>
        <dbReference type="EMBL" id="MFD1785721.1"/>
    </source>
</evidence>
<name>A0ABW4N775_9CAUL</name>
<dbReference type="RefSeq" id="WP_377281756.1">
    <property type="nucleotide sequence ID" value="NZ_JBHRSI010000004.1"/>
</dbReference>
<evidence type="ECO:0008006" key="3">
    <source>
        <dbReference type="Google" id="ProtNLM"/>
    </source>
</evidence>
<dbReference type="EMBL" id="JBHUEY010000012">
    <property type="protein sequence ID" value="MFD1785721.1"/>
    <property type="molecule type" value="Genomic_DNA"/>
</dbReference>
<organism evidence="1 2">
    <name type="scientific">Phenylobacterium terrae</name>
    <dbReference type="NCBI Taxonomy" id="2665495"/>
    <lineage>
        <taxon>Bacteria</taxon>
        <taxon>Pseudomonadati</taxon>
        <taxon>Pseudomonadota</taxon>
        <taxon>Alphaproteobacteria</taxon>
        <taxon>Caulobacterales</taxon>
        <taxon>Caulobacteraceae</taxon>
        <taxon>Phenylobacterium</taxon>
    </lineage>
</organism>
<evidence type="ECO:0000313" key="2">
    <source>
        <dbReference type="Proteomes" id="UP001597237"/>
    </source>
</evidence>
<dbReference type="Proteomes" id="UP001597237">
    <property type="component" value="Unassembled WGS sequence"/>
</dbReference>
<proteinExistence type="predicted"/>
<reference evidence="2" key="1">
    <citation type="journal article" date="2019" name="Int. J. Syst. Evol. Microbiol.">
        <title>The Global Catalogue of Microorganisms (GCM) 10K type strain sequencing project: providing services to taxonomists for standard genome sequencing and annotation.</title>
        <authorList>
            <consortium name="The Broad Institute Genomics Platform"/>
            <consortium name="The Broad Institute Genome Sequencing Center for Infectious Disease"/>
            <person name="Wu L."/>
            <person name="Ma J."/>
        </authorList>
    </citation>
    <scope>NUCLEOTIDE SEQUENCE [LARGE SCALE GENOMIC DNA]</scope>
    <source>
        <strain evidence="2">DFY28</strain>
    </source>
</reference>